<accession>A0A7C1VPI9</accession>
<evidence type="ECO:0000256" key="4">
    <source>
        <dbReference type="ARBA" id="ARBA00022692"/>
    </source>
</evidence>
<keyword evidence="2 13" id="KW-0813">Transport</keyword>
<comment type="subcellular location">
    <subcellularLocation>
        <location evidence="13">Cell membrane</location>
        <topology evidence="13">Single-pass membrane protein</topology>
    </subcellularLocation>
    <subcellularLocation>
        <location evidence="12">Endomembrane system</location>
        <topology evidence="12">Single-pass membrane protein</topology>
    </subcellularLocation>
</comment>
<keyword evidence="5 13" id="KW-0375">Hydrogen ion transport</keyword>
<comment type="caution">
    <text evidence="15">The sequence shown here is derived from an EMBL/GenBank/DDBJ whole genome shotgun (WGS) entry which is preliminary data.</text>
</comment>
<evidence type="ECO:0000256" key="9">
    <source>
        <dbReference type="ARBA" id="ARBA00023310"/>
    </source>
</evidence>
<dbReference type="PANTHER" id="PTHR33445:SF2">
    <property type="entry name" value="ATP SYNTHASE SUBUNIT B', CHLOROPLASTIC"/>
    <property type="match status" value="1"/>
</dbReference>
<keyword evidence="7 13" id="KW-0406">Ion transport</keyword>
<sequence length="266" mass="30376">MMLIDWFTVAAQILNFLVLVWLLKRFLYKPILNAVDAREQHIETQIKQADELKQQAEEARTTFESKTMAFDTSQQQRLDALDKDIEQQRKDRLNTVREEAQQLEEKLKQGRDNQQRSLSKQLTIDIQNEVFAIAEKTLMDLADTSLQDKMTAQFIKQLQAYNNSELVEFNQSLAISNEPLMVHSAMPLSESQCQDIEQAVKGIFELNKPIAFLIKPELIAGIALFSDGQKIAWSINDYLKSLSDSIANAFQSANKPQQNVPKQGEG</sequence>
<evidence type="ECO:0000256" key="12">
    <source>
        <dbReference type="ARBA" id="ARBA00037847"/>
    </source>
</evidence>
<keyword evidence="13" id="KW-1003">Cell membrane</keyword>
<reference evidence="15" key="1">
    <citation type="journal article" date="2020" name="mSystems">
        <title>Genome- and Community-Level Interaction Insights into Carbon Utilization and Element Cycling Functions of Hydrothermarchaeota in Hydrothermal Sediment.</title>
        <authorList>
            <person name="Zhou Z."/>
            <person name="Liu Y."/>
            <person name="Xu W."/>
            <person name="Pan J."/>
            <person name="Luo Z.H."/>
            <person name="Li M."/>
        </authorList>
    </citation>
    <scope>NUCLEOTIDE SEQUENCE [LARGE SCALE GENOMIC DNA]</scope>
    <source>
        <strain evidence="15">HyVt-380</strain>
    </source>
</reference>
<evidence type="ECO:0000256" key="2">
    <source>
        <dbReference type="ARBA" id="ARBA00022448"/>
    </source>
</evidence>
<dbReference type="InterPro" id="IPR050059">
    <property type="entry name" value="ATP_synthase_B_chain"/>
</dbReference>
<evidence type="ECO:0000256" key="1">
    <source>
        <dbReference type="ARBA" id="ARBA00005513"/>
    </source>
</evidence>
<dbReference type="HAMAP" id="MF_01398">
    <property type="entry name" value="ATP_synth_b_bprime"/>
    <property type="match status" value="1"/>
</dbReference>
<organism evidence="15">
    <name type="scientific">Methylophaga aminisulfidivorans</name>
    <dbReference type="NCBI Taxonomy" id="230105"/>
    <lineage>
        <taxon>Bacteria</taxon>
        <taxon>Pseudomonadati</taxon>
        <taxon>Pseudomonadota</taxon>
        <taxon>Gammaproteobacteria</taxon>
        <taxon>Thiotrichales</taxon>
        <taxon>Piscirickettsiaceae</taxon>
        <taxon>Methylophaga</taxon>
    </lineage>
</organism>
<keyword evidence="3 13" id="KW-0138">CF(0)</keyword>
<keyword evidence="9 13" id="KW-0066">ATP synthesis</keyword>
<protein>
    <recommendedName>
        <fullName evidence="13">ATP synthase subunit b</fullName>
    </recommendedName>
    <alternativeName>
        <fullName evidence="13">ATP synthase F(0) sector subunit b</fullName>
    </alternativeName>
    <alternativeName>
        <fullName evidence="13">ATPase subunit I</fullName>
    </alternativeName>
    <alternativeName>
        <fullName evidence="13">F-type ATPase subunit b</fullName>
        <shortName evidence="13">F-ATPase subunit b</shortName>
    </alternativeName>
</protein>
<feature type="transmembrane region" description="Helical" evidence="13">
    <location>
        <begin position="6"/>
        <end position="23"/>
    </location>
</feature>
<evidence type="ECO:0000256" key="14">
    <source>
        <dbReference type="SAM" id="Coils"/>
    </source>
</evidence>
<comment type="similarity">
    <text evidence="1 13">Belongs to the ATPase B chain family.</text>
</comment>
<keyword evidence="6 13" id="KW-1133">Transmembrane helix</keyword>
<evidence type="ECO:0000256" key="3">
    <source>
        <dbReference type="ARBA" id="ARBA00022547"/>
    </source>
</evidence>
<dbReference type="Proteomes" id="UP000886384">
    <property type="component" value="Unassembled WGS sequence"/>
</dbReference>
<dbReference type="GO" id="GO:0046961">
    <property type="term" value="F:proton-transporting ATPase activity, rotational mechanism"/>
    <property type="evidence" value="ECO:0007669"/>
    <property type="project" value="TreeGrafter"/>
</dbReference>
<dbReference type="GO" id="GO:0046933">
    <property type="term" value="F:proton-transporting ATP synthase activity, rotational mechanism"/>
    <property type="evidence" value="ECO:0007669"/>
    <property type="project" value="UniProtKB-UniRule"/>
</dbReference>
<dbReference type="GO" id="GO:0012505">
    <property type="term" value="C:endomembrane system"/>
    <property type="evidence" value="ECO:0007669"/>
    <property type="project" value="UniProtKB-SubCell"/>
</dbReference>
<evidence type="ECO:0000256" key="8">
    <source>
        <dbReference type="ARBA" id="ARBA00023136"/>
    </source>
</evidence>
<dbReference type="Pfam" id="PF00430">
    <property type="entry name" value="ATP-synt_B"/>
    <property type="match status" value="1"/>
</dbReference>
<comment type="function">
    <text evidence="11">Component of the F(0) channel, it forms part of the peripheral stalk, linking F(1) to F(0). The b'-subunit is a diverged and duplicated form of b found in plants and photosynthetic bacteria.</text>
</comment>
<evidence type="ECO:0000256" key="11">
    <source>
        <dbReference type="ARBA" id="ARBA00025614"/>
    </source>
</evidence>
<dbReference type="AlphaFoldDB" id="A0A7C1VPI9"/>
<evidence type="ECO:0000256" key="10">
    <source>
        <dbReference type="ARBA" id="ARBA00025198"/>
    </source>
</evidence>
<dbReference type="GO" id="GO:0045259">
    <property type="term" value="C:proton-transporting ATP synthase complex"/>
    <property type="evidence" value="ECO:0007669"/>
    <property type="project" value="UniProtKB-KW"/>
</dbReference>
<comment type="subunit">
    <text evidence="13">F-type ATPases have 2 components, F(1) - the catalytic core - and F(0) - the membrane proton channel. F(1) has five subunits: alpha(3), beta(3), gamma(1), delta(1), epsilon(1). F(0) has three main subunits: a(1), b(2) and c(10-14). The alpha and beta chains form an alternating ring which encloses part of the gamma chain. F(1) is attached to F(0) by a central stalk formed by the gamma and epsilon chains, while a peripheral stalk is formed by the delta and b chains.</text>
</comment>
<feature type="coiled-coil region" evidence="14">
    <location>
        <begin position="35"/>
        <end position="120"/>
    </location>
</feature>
<evidence type="ECO:0000313" key="15">
    <source>
        <dbReference type="EMBL" id="HEC74446.1"/>
    </source>
</evidence>
<keyword evidence="14" id="KW-0175">Coiled coil</keyword>
<dbReference type="EMBL" id="DRHY01000188">
    <property type="protein sequence ID" value="HEC74446.1"/>
    <property type="molecule type" value="Genomic_DNA"/>
</dbReference>
<name>A0A7C1VPI9_9GAMM</name>
<evidence type="ECO:0000256" key="6">
    <source>
        <dbReference type="ARBA" id="ARBA00022989"/>
    </source>
</evidence>
<evidence type="ECO:0000256" key="7">
    <source>
        <dbReference type="ARBA" id="ARBA00023065"/>
    </source>
</evidence>
<dbReference type="InterPro" id="IPR017707">
    <property type="entry name" value="Alt_ATP_synth_F0_bsu"/>
</dbReference>
<evidence type="ECO:0000256" key="13">
    <source>
        <dbReference type="HAMAP-Rule" id="MF_01398"/>
    </source>
</evidence>
<dbReference type="CDD" id="cd06503">
    <property type="entry name" value="ATP-synt_Fo_b"/>
    <property type="match status" value="1"/>
</dbReference>
<keyword evidence="4 13" id="KW-0812">Transmembrane</keyword>
<comment type="function">
    <text evidence="10 13">F(1)F(0) ATP synthase produces ATP from ADP in the presence of a proton or sodium gradient. F-type ATPases consist of two structural domains, F(1) containing the extramembraneous catalytic core and F(0) containing the membrane proton channel, linked together by a central stalk and a peripheral stalk. During catalysis, ATP synthesis in the catalytic domain of F(1) is coupled via a rotary mechanism of the central stalk subunits to proton translocation.</text>
</comment>
<dbReference type="NCBIfam" id="TIGR03321">
    <property type="entry name" value="alt_F1F0_F0_B"/>
    <property type="match status" value="1"/>
</dbReference>
<dbReference type="PANTHER" id="PTHR33445">
    <property type="entry name" value="ATP SYNTHASE SUBUNIT B', CHLOROPLASTIC"/>
    <property type="match status" value="1"/>
</dbReference>
<proteinExistence type="inferred from homology"/>
<keyword evidence="8 13" id="KW-0472">Membrane</keyword>
<gene>
    <name evidence="13" type="primary">atpF</name>
    <name evidence="15" type="ORF">ENI26_08745</name>
</gene>
<dbReference type="GO" id="GO:0005886">
    <property type="term" value="C:plasma membrane"/>
    <property type="evidence" value="ECO:0007669"/>
    <property type="project" value="UniProtKB-SubCell"/>
</dbReference>
<dbReference type="InterPro" id="IPR002146">
    <property type="entry name" value="ATP_synth_b/b'su_bac/chlpt"/>
</dbReference>
<evidence type="ECO:0000256" key="5">
    <source>
        <dbReference type="ARBA" id="ARBA00022781"/>
    </source>
</evidence>